<keyword evidence="6 13" id="KW-0863">Zinc-finger</keyword>
<proteinExistence type="inferred from homology"/>
<evidence type="ECO:0000256" key="10">
    <source>
        <dbReference type="ARBA" id="ARBA00023204"/>
    </source>
</evidence>
<dbReference type="EMBL" id="KQ257450">
    <property type="protein sequence ID" value="KND04848.1"/>
    <property type="molecule type" value="Genomic_DNA"/>
</dbReference>
<dbReference type="STRING" id="645134.A0A0L0HUP0"/>
<evidence type="ECO:0000256" key="6">
    <source>
        <dbReference type="ARBA" id="ARBA00022771"/>
    </source>
</evidence>
<evidence type="ECO:0000313" key="14">
    <source>
        <dbReference type="EMBL" id="KND04848.1"/>
    </source>
</evidence>
<evidence type="ECO:0000256" key="11">
    <source>
        <dbReference type="ARBA" id="ARBA00023242"/>
    </source>
</evidence>
<comment type="subcellular location">
    <subcellularLocation>
        <location evidence="1 13">Nucleus</location>
    </subcellularLocation>
</comment>
<keyword evidence="4 13" id="KW-0479">Metal-binding</keyword>
<sequence>MTSEESINLLAVVIDTNPIAWATAAQDSRCPLDFGRVLEQLLIFINAHLALRFDNELVVIASHTNQSLFLYPPQLSDTDQPPDASSKPANTYKQFFDVNQAVIKTLKDLITESKSPEDVDDKSMLAGSLSLAQTYINRIRRANDPTPLQSRILILSVSPDLPSQYVATMNCIFAAQRVGTRIDVCRFRGKHYGEESVFLPQACHLTGGLYMEIPEAENLLQYLLYAFLPDPYMRSVLCLPEKDQVDFRAACFCHKTVVDVGYVCSVCLSIFCSVSKQCPTCQTQFGGQ</sequence>
<reference evidence="14 15" key="1">
    <citation type="submission" date="2009-08" db="EMBL/GenBank/DDBJ databases">
        <title>The Genome Sequence of Spizellomyces punctatus strain DAOM BR117.</title>
        <authorList>
            <consortium name="The Broad Institute Genome Sequencing Platform"/>
            <person name="Russ C."/>
            <person name="Cuomo C."/>
            <person name="Shea T."/>
            <person name="Young S.K."/>
            <person name="Zeng Q."/>
            <person name="Koehrsen M."/>
            <person name="Haas B."/>
            <person name="Borodovsky M."/>
            <person name="Guigo R."/>
            <person name="Alvarado L."/>
            <person name="Berlin A."/>
            <person name="Bochicchio J."/>
            <person name="Borenstein D."/>
            <person name="Chapman S."/>
            <person name="Chen Z."/>
            <person name="Engels R."/>
            <person name="Freedman E."/>
            <person name="Gellesch M."/>
            <person name="Goldberg J."/>
            <person name="Griggs A."/>
            <person name="Gujja S."/>
            <person name="Heiman D."/>
            <person name="Hepburn T."/>
            <person name="Howarth C."/>
            <person name="Jen D."/>
            <person name="Larson L."/>
            <person name="Lewis B."/>
            <person name="Mehta T."/>
            <person name="Park D."/>
            <person name="Pearson M."/>
            <person name="Roberts A."/>
            <person name="Saif S."/>
            <person name="Shenoy N."/>
            <person name="Sisk P."/>
            <person name="Stolte C."/>
            <person name="Sykes S."/>
            <person name="Thomson T."/>
            <person name="Walk T."/>
            <person name="White J."/>
            <person name="Yandava C."/>
            <person name="Burger G."/>
            <person name="Gray M.W."/>
            <person name="Holland P.W.H."/>
            <person name="King N."/>
            <person name="Lang F.B.F."/>
            <person name="Roger A.J."/>
            <person name="Ruiz-Trillo I."/>
            <person name="Lander E."/>
            <person name="Nusbaum C."/>
        </authorList>
    </citation>
    <scope>NUCLEOTIDE SEQUENCE [LARGE SCALE GENOMIC DNA]</scope>
    <source>
        <strain evidence="14 15">DAOM BR117</strain>
    </source>
</reference>
<dbReference type="FunCoup" id="A0A0L0HUP0">
    <property type="interactions" value="830"/>
</dbReference>
<evidence type="ECO:0000313" key="15">
    <source>
        <dbReference type="Proteomes" id="UP000053201"/>
    </source>
</evidence>
<dbReference type="InterPro" id="IPR004600">
    <property type="entry name" value="TFIIH_Tfb4/GTF2H3"/>
</dbReference>
<dbReference type="PANTHER" id="PTHR12831:SF0">
    <property type="entry name" value="GENERAL TRANSCRIPTION FACTOR IIH SUBUNIT 3"/>
    <property type="match status" value="1"/>
</dbReference>
<evidence type="ECO:0000256" key="3">
    <source>
        <dbReference type="ARBA" id="ARBA00021280"/>
    </source>
</evidence>
<evidence type="ECO:0000256" key="2">
    <source>
        <dbReference type="ARBA" id="ARBA00005273"/>
    </source>
</evidence>
<keyword evidence="10 13" id="KW-0234">DNA repair</keyword>
<dbReference type="GO" id="GO:0000439">
    <property type="term" value="C:transcription factor TFIIH core complex"/>
    <property type="evidence" value="ECO:0007669"/>
    <property type="project" value="UniProtKB-UniRule"/>
</dbReference>
<evidence type="ECO:0000256" key="9">
    <source>
        <dbReference type="ARBA" id="ARBA00023163"/>
    </source>
</evidence>
<keyword evidence="9 13" id="KW-0804">Transcription</keyword>
<dbReference type="InParanoid" id="A0A0L0HUP0"/>
<protein>
    <recommendedName>
        <fullName evidence="3 13">General transcription and DNA repair factor IIH subunit TFB4</fullName>
        <shortName evidence="13">TFIIH subunit TFB4</shortName>
    </recommendedName>
    <alternativeName>
        <fullName evidence="12 13">RNA polymerase II transcription factor B subunit 4</fullName>
    </alternativeName>
</protein>
<name>A0A0L0HUP0_SPIPD</name>
<dbReference type="GO" id="GO:0008270">
    <property type="term" value="F:zinc ion binding"/>
    <property type="evidence" value="ECO:0007669"/>
    <property type="project" value="UniProtKB-KW"/>
</dbReference>
<dbReference type="InterPro" id="IPR036465">
    <property type="entry name" value="vWFA_dom_sf"/>
</dbReference>
<comment type="function">
    <text evidence="13">Component of the general transcription and DNA repair factor IIH (TFIIH) core complex, which is involved in general and transcription-coupled nucleotide excision repair (NER) of damaged DNA and, when complexed to TFIIK, in RNA transcription by RNA polymerase II. In NER, TFIIH acts by opening DNA around the lesion to allow the excision of the damaged oligonucleotide and its replacement by a new DNA fragment. In transcription, TFIIH has an essential role in transcription initiation. When the pre-initiation complex (PIC) has been established, TFIIH is required for promoter opening and promoter escape. Phosphorylation of the C-terminal tail (CTD) of the largest subunit of RNA polymerase II by the kinase module TFIIK controls the initiation of transcription.</text>
</comment>
<keyword evidence="8 13" id="KW-0805">Transcription regulation</keyword>
<comment type="similarity">
    <text evidence="2 13">Belongs to the TFB4 family.</text>
</comment>
<evidence type="ECO:0000256" key="8">
    <source>
        <dbReference type="ARBA" id="ARBA00023015"/>
    </source>
</evidence>
<evidence type="ECO:0000256" key="4">
    <source>
        <dbReference type="ARBA" id="ARBA00022723"/>
    </source>
</evidence>
<accession>A0A0L0HUP0</accession>
<dbReference type="OMA" id="QGCDITS"/>
<comment type="subunit">
    <text evidence="13">Component of the 7-subunit TFIIH core complex composed of XPB/SSL2, XPD/RAD3, SSL1, TFB1, TFB2, TFB4 and TFB5, which is active in NER. The core complex associates with the 3-subunit CTD-kinase module TFIIK composed of CCL1, KIN28 and TFB3 to form the 10-subunit holoenzyme (holo-TFIIH) active in transcription.</text>
</comment>
<dbReference type="GeneID" id="27684268"/>
<evidence type="ECO:0000256" key="5">
    <source>
        <dbReference type="ARBA" id="ARBA00022763"/>
    </source>
</evidence>
<dbReference type="GO" id="GO:0006289">
    <property type="term" value="P:nucleotide-excision repair"/>
    <property type="evidence" value="ECO:0007669"/>
    <property type="project" value="UniProtKB-UniRule"/>
</dbReference>
<evidence type="ECO:0000256" key="12">
    <source>
        <dbReference type="ARBA" id="ARBA00033341"/>
    </source>
</evidence>
<organism evidence="14 15">
    <name type="scientific">Spizellomyces punctatus (strain DAOM BR117)</name>
    <dbReference type="NCBI Taxonomy" id="645134"/>
    <lineage>
        <taxon>Eukaryota</taxon>
        <taxon>Fungi</taxon>
        <taxon>Fungi incertae sedis</taxon>
        <taxon>Chytridiomycota</taxon>
        <taxon>Chytridiomycota incertae sedis</taxon>
        <taxon>Chytridiomycetes</taxon>
        <taxon>Spizellomycetales</taxon>
        <taxon>Spizellomycetaceae</taxon>
        <taxon>Spizellomyces</taxon>
    </lineage>
</organism>
<keyword evidence="5 13" id="KW-0227">DNA damage</keyword>
<keyword evidence="11 13" id="KW-0539">Nucleus</keyword>
<dbReference type="Pfam" id="PF03850">
    <property type="entry name" value="Tfb4"/>
    <property type="match status" value="1"/>
</dbReference>
<dbReference type="VEuPathDB" id="FungiDB:SPPG_00548"/>
<dbReference type="GO" id="GO:0000112">
    <property type="term" value="C:nucleotide-excision repair factor 3 complex"/>
    <property type="evidence" value="ECO:0007669"/>
    <property type="project" value="EnsemblFungi"/>
</dbReference>
<gene>
    <name evidence="14" type="ORF">SPPG_00548</name>
</gene>
<dbReference type="Proteomes" id="UP000053201">
    <property type="component" value="Unassembled WGS sequence"/>
</dbReference>
<dbReference type="PANTHER" id="PTHR12831">
    <property type="entry name" value="TRANSCRIPTION INITIATION FACTOR IIH TFIIH , POLYPEPTIDE 3-RELATED"/>
    <property type="match status" value="1"/>
</dbReference>
<dbReference type="Gene3D" id="3.40.50.410">
    <property type="entry name" value="von Willebrand factor, type A domain"/>
    <property type="match status" value="1"/>
</dbReference>
<dbReference type="eggNOG" id="KOG2487">
    <property type="taxonomic scope" value="Eukaryota"/>
</dbReference>
<keyword evidence="15" id="KW-1185">Reference proteome</keyword>
<evidence type="ECO:0000256" key="13">
    <source>
        <dbReference type="RuleBase" id="RU368090"/>
    </source>
</evidence>
<dbReference type="GO" id="GO:0006355">
    <property type="term" value="P:regulation of DNA-templated transcription"/>
    <property type="evidence" value="ECO:0007669"/>
    <property type="project" value="InterPro"/>
</dbReference>
<dbReference type="GO" id="GO:0005675">
    <property type="term" value="C:transcription factor TFIIH holo complex"/>
    <property type="evidence" value="ECO:0007669"/>
    <property type="project" value="UniProtKB-UniRule"/>
</dbReference>
<dbReference type="OrthoDB" id="17307at2759"/>
<dbReference type="RefSeq" id="XP_016612887.1">
    <property type="nucleotide sequence ID" value="XM_016748875.1"/>
</dbReference>
<keyword evidence="7 13" id="KW-0862">Zinc</keyword>
<evidence type="ECO:0000256" key="1">
    <source>
        <dbReference type="ARBA" id="ARBA00004123"/>
    </source>
</evidence>
<dbReference type="GO" id="GO:0006367">
    <property type="term" value="P:transcription initiation at RNA polymerase II promoter"/>
    <property type="evidence" value="ECO:0007669"/>
    <property type="project" value="EnsemblFungi"/>
</dbReference>
<evidence type="ECO:0000256" key="7">
    <source>
        <dbReference type="ARBA" id="ARBA00022833"/>
    </source>
</evidence>
<dbReference type="AlphaFoldDB" id="A0A0L0HUP0"/>